<evidence type="ECO:0000313" key="8">
    <source>
        <dbReference type="Proteomes" id="UP000636800"/>
    </source>
</evidence>
<evidence type="ECO:0000313" key="7">
    <source>
        <dbReference type="EMBL" id="KAG0457675.1"/>
    </source>
</evidence>
<dbReference type="GO" id="GO:1990961">
    <property type="term" value="P:xenobiotic detoxification by transmembrane export across the plasma membrane"/>
    <property type="evidence" value="ECO:0007669"/>
    <property type="project" value="InterPro"/>
</dbReference>
<comment type="caution">
    <text evidence="7">The sequence shown here is derived from an EMBL/GenBank/DDBJ whole genome shotgun (WGS) entry which is preliminary data.</text>
</comment>
<dbReference type="Proteomes" id="UP000636800">
    <property type="component" value="Chromosome 12"/>
</dbReference>
<dbReference type="AlphaFoldDB" id="A0A835UE01"/>
<feature type="transmembrane region" description="Helical" evidence="6">
    <location>
        <begin position="183"/>
        <end position="204"/>
    </location>
</feature>
<proteinExistence type="inferred from homology"/>
<feature type="transmembrane region" description="Helical" evidence="6">
    <location>
        <begin position="45"/>
        <end position="67"/>
    </location>
</feature>
<dbReference type="Pfam" id="PF01554">
    <property type="entry name" value="MatE"/>
    <property type="match status" value="2"/>
</dbReference>
<comment type="subcellular location">
    <subcellularLocation>
        <location evidence="1">Membrane</location>
        <topology evidence="1">Multi-pass membrane protein</topology>
    </subcellularLocation>
</comment>
<dbReference type="PANTHER" id="PTHR11206">
    <property type="entry name" value="MULTIDRUG RESISTANCE PROTEIN"/>
    <property type="match status" value="1"/>
</dbReference>
<dbReference type="CDD" id="cd13132">
    <property type="entry name" value="MATE_eukaryotic"/>
    <property type="match status" value="1"/>
</dbReference>
<evidence type="ECO:0000256" key="1">
    <source>
        <dbReference type="ARBA" id="ARBA00004141"/>
    </source>
</evidence>
<organism evidence="7 8">
    <name type="scientific">Vanilla planifolia</name>
    <name type="common">Vanilla</name>
    <dbReference type="NCBI Taxonomy" id="51239"/>
    <lineage>
        <taxon>Eukaryota</taxon>
        <taxon>Viridiplantae</taxon>
        <taxon>Streptophyta</taxon>
        <taxon>Embryophyta</taxon>
        <taxon>Tracheophyta</taxon>
        <taxon>Spermatophyta</taxon>
        <taxon>Magnoliopsida</taxon>
        <taxon>Liliopsida</taxon>
        <taxon>Asparagales</taxon>
        <taxon>Orchidaceae</taxon>
        <taxon>Vanilloideae</taxon>
        <taxon>Vanilleae</taxon>
        <taxon>Vanilla</taxon>
    </lineage>
</organism>
<keyword evidence="5 6" id="KW-0472">Membrane</keyword>
<feature type="transmembrane region" description="Helical" evidence="6">
    <location>
        <begin position="413"/>
        <end position="431"/>
    </location>
</feature>
<dbReference type="GO" id="GO:0042910">
    <property type="term" value="F:xenobiotic transmembrane transporter activity"/>
    <property type="evidence" value="ECO:0007669"/>
    <property type="project" value="InterPro"/>
</dbReference>
<evidence type="ECO:0000256" key="6">
    <source>
        <dbReference type="RuleBase" id="RU004914"/>
    </source>
</evidence>
<dbReference type="NCBIfam" id="TIGR00797">
    <property type="entry name" value="matE"/>
    <property type="match status" value="1"/>
</dbReference>
<dbReference type="GO" id="GO:0016020">
    <property type="term" value="C:membrane"/>
    <property type="evidence" value="ECO:0007669"/>
    <property type="project" value="UniProtKB-SubCell"/>
</dbReference>
<evidence type="ECO:0000256" key="4">
    <source>
        <dbReference type="ARBA" id="ARBA00022989"/>
    </source>
</evidence>
<evidence type="ECO:0000256" key="2">
    <source>
        <dbReference type="ARBA" id="ARBA00010199"/>
    </source>
</evidence>
<accession>A0A835UE01</accession>
<name>A0A835UE01_VANPL</name>
<keyword evidence="8" id="KW-1185">Reference proteome</keyword>
<feature type="transmembrane region" description="Helical" evidence="6">
    <location>
        <begin position="73"/>
        <end position="97"/>
    </location>
</feature>
<feature type="transmembrane region" description="Helical" evidence="6">
    <location>
        <begin position="333"/>
        <end position="357"/>
    </location>
</feature>
<evidence type="ECO:0000256" key="5">
    <source>
        <dbReference type="ARBA" id="ARBA00023136"/>
    </source>
</evidence>
<feature type="transmembrane region" description="Helical" evidence="6">
    <location>
        <begin position="437"/>
        <end position="457"/>
    </location>
</feature>
<dbReference type="InterPro" id="IPR002528">
    <property type="entry name" value="MATE_fam"/>
</dbReference>
<comment type="similarity">
    <text evidence="2 6">Belongs to the multi antimicrobial extrusion (MATE) (TC 2.A.66.1) family.</text>
</comment>
<keyword evidence="4 6" id="KW-1133">Transmembrane helix</keyword>
<feature type="transmembrane region" description="Helical" evidence="6">
    <location>
        <begin position="293"/>
        <end position="321"/>
    </location>
</feature>
<reference evidence="7 8" key="1">
    <citation type="journal article" date="2020" name="Nat. Food">
        <title>A phased Vanilla planifolia genome enables genetic improvement of flavour and production.</title>
        <authorList>
            <person name="Hasing T."/>
            <person name="Tang H."/>
            <person name="Brym M."/>
            <person name="Khazi F."/>
            <person name="Huang T."/>
            <person name="Chambers A.H."/>
        </authorList>
    </citation>
    <scope>NUCLEOTIDE SEQUENCE [LARGE SCALE GENOMIC DNA]</scope>
    <source>
        <tissue evidence="7">Leaf</tissue>
    </source>
</reference>
<sequence>MEEDGLLTRLAETEKTREAEEEERRIGHRLWEENKKLWRVVGPSILTRFSTFGVTFISQAFVGHLGADVLAAYALSSILIRLFKGILLGMASALETLCGQAYGANKHLMLGTYLQRSWIIMSVCCVLILPLFIFTSPLLKLLGQEESISEAAGTISQWFIPVMFSYVWAFTLQMYLQSQGMNSVVVCVAVSTLALHFGLCWFTRTMFGLGIAGVMISMIVSMWVPVLFQLGYLFLCGLPETWQGFSLGAFEDLGSTFKLSLSSGVMLCLELWYDNILLLLTGFMKNAKIAIDALSICININGWTMMISIGFLGAAGVRVANELGAEKAKRAKFAIVNTTVTSFIIGFALVVLFMALQGQLTCLLTENQEVASAVRDLFPLLAIYILLNTIQSVLSGAAIGAGRQGKVALVNLASYYLIGIPLGAFLGFVLGFHVKGIWVGMILGSVVQTLVLLYITIKTDWGSR</sequence>
<gene>
    <name evidence="7" type="ORF">HPP92_022832</name>
</gene>
<keyword evidence="3 6" id="KW-0812">Transmembrane</keyword>
<feature type="transmembrane region" description="Helical" evidence="6">
    <location>
        <begin position="118"/>
        <end position="138"/>
    </location>
</feature>
<feature type="transmembrane region" description="Helical" evidence="6">
    <location>
        <begin position="210"/>
        <end position="235"/>
    </location>
</feature>
<evidence type="ECO:0000256" key="3">
    <source>
        <dbReference type="ARBA" id="ARBA00022692"/>
    </source>
</evidence>
<dbReference type="GO" id="GO:0015297">
    <property type="term" value="F:antiporter activity"/>
    <property type="evidence" value="ECO:0007669"/>
    <property type="project" value="InterPro"/>
</dbReference>
<protein>
    <recommendedName>
        <fullName evidence="6">Protein DETOXIFICATION</fullName>
    </recommendedName>
    <alternativeName>
        <fullName evidence="6">Multidrug and toxic compound extrusion protein</fullName>
    </alternativeName>
</protein>
<dbReference type="InterPro" id="IPR045069">
    <property type="entry name" value="MATE_euk"/>
</dbReference>
<dbReference type="EMBL" id="JADCNL010000012">
    <property type="protein sequence ID" value="KAG0457675.1"/>
    <property type="molecule type" value="Genomic_DNA"/>
</dbReference>
<feature type="transmembrane region" description="Helical" evidence="6">
    <location>
        <begin position="377"/>
        <end position="401"/>
    </location>
</feature>
<feature type="transmembrane region" description="Helical" evidence="6">
    <location>
        <begin position="158"/>
        <end position="176"/>
    </location>
</feature>